<evidence type="ECO:0000256" key="4">
    <source>
        <dbReference type="SAM" id="SignalP"/>
    </source>
</evidence>
<evidence type="ECO:0000259" key="5">
    <source>
        <dbReference type="Pfam" id="PF00496"/>
    </source>
</evidence>
<evidence type="ECO:0000313" key="7">
    <source>
        <dbReference type="Proteomes" id="UP000063275"/>
    </source>
</evidence>
<sequence>MKGKLAKFFGLFAGLLLLASCGDVNGGGKETSKDTVDVSSIESKYPTYFKTDGEAVQADTLKVAIVSDSPFKGIFNGFLYSDAVDNHFMRYTMNVAFPLDNDLKIILDSDETPIKVTVNPEEKTVTYKINPKFKWSNGEPVTTKDIVKTYEIFANQDYITSAKSLRFSKNRKAVVGIEEYNQGKADKISGLEVIDDSTMKIHLKEITPSVYWGGNFAGEFINAKQFEGVAMDKIIESPALRKNPLSYGPYYIKEVIQGEKVIFEANPYFYKGEPKIKRIEMEILPPSQQVAAIKSGKYDLVFMASIDIFPEIEKFDNINIATRKANYMNYIAFKLGKWDAEKNESIVNPNAKMYDINLRKAIAYAIDNDAIGEQFFHGLASTAKSQLSPSFPSLHNPDINGYRIDIEKAKKLLDDAGYKDVDGDGIREGKDGKPIKFTFAMMSGGETAEPISQYYLQQWKSIGLNVELVDGRLLDFNNFYDRVEADDPAIDFCLAGIGFSSDPQQVSLFGKTAGFNISRYTSDTLDAALSATVSPEAMDDQKRIELYKNYERIFMDELPVVPQLNKYEFLPINKRVKMFDWTESRRGFGTEFDWSQLELTAPEPIVDSKN</sequence>
<reference evidence="6 7" key="1">
    <citation type="submission" date="2015-11" db="EMBL/GenBank/DDBJ databases">
        <authorList>
            <person name="Zhang Y."/>
            <person name="Guo Z."/>
        </authorList>
    </citation>
    <scope>NUCLEOTIDE SEQUENCE [LARGE SCALE GENOMIC DNA]</scope>
    <source>
        <strain evidence="6 7">ChDC F174</strain>
    </source>
</reference>
<dbReference type="GO" id="GO:1904680">
    <property type="term" value="F:peptide transmembrane transporter activity"/>
    <property type="evidence" value="ECO:0007669"/>
    <property type="project" value="TreeGrafter"/>
</dbReference>
<dbReference type="PANTHER" id="PTHR30290">
    <property type="entry name" value="PERIPLASMIC BINDING COMPONENT OF ABC TRANSPORTER"/>
    <property type="match status" value="1"/>
</dbReference>
<dbReference type="PROSITE" id="PS51257">
    <property type="entry name" value="PROKAR_LIPOPROTEIN"/>
    <property type="match status" value="1"/>
</dbReference>
<feature type="signal peptide" evidence="4">
    <location>
        <begin position="1"/>
        <end position="26"/>
    </location>
</feature>
<gene>
    <name evidence="6" type="ORF">RN87_08770</name>
</gene>
<dbReference type="GO" id="GO:0015833">
    <property type="term" value="P:peptide transport"/>
    <property type="evidence" value="ECO:0007669"/>
    <property type="project" value="TreeGrafter"/>
</dbReference>
<organism evidence="6">
    <name type="scientific">Fusobacterium hwasookii ChDC F174</name>
    <dbReference type="NCBI Taxonomy" id="1307442"/>
    <lineage>
        <taxon>Bacteria</taxon>
        <taxon>Fusobacteriati</taxon>
        <taxon>Fusobacteriota</taxon>
        <taxon>Fusobacteriia</taxon>
        <taxon>Fusobacteriales</taxon>
        <taxon>Fusobacteriaceae</taxon>
        <taxon>Fusobacterium</taxon>
    </lineage>
</organism>
<name>A0A0S2ZNT5_9FUSO</name>
<accession>A0A0S2ZNT5</accession>
<comment type="similarity">
    <text evidence="1">Belongs to the bacterial solute-binding protein 5 family.</text>
</comment>
<dbReference type="InterPro" id="IPR039424">
    <property type="entry name" value="SBP_5"/>
</dbReference>
<feature type="domain" description="Solute-binding protein family 5" evidence="5">
    <location>
        <begin position="117"/>
        <end position="510"/>
    </location>
</feature>
<feature type="chain" id="PRO_5006608716" evidence="4">
    <location>
        <begin position="27"/>
        <end position="610"/>
    </location>
</feature>
<dbReference type="CDD" id="cd08510">
    <property type="entry name" value="PBP2_Lactococcal_OppA_like"/>
    <property type="match status" value="1"/>
</dbReference>
<evidence type="ECO:0000256" key="3">
    <source>
        <dbReference type="ARBA" id="ARBA00022729"/>
    </source>
</evidence>
<dbReference type="OrthoDB" id="9772924at2"/>
<dbReference type="RefSeq" id="WP_005917099.1">
    <property type="nucleotide sequence ID" value="NZ_ATKF01000036.1"/>
</dbReference>
<keyword evidence="2" id="KW-0813">Transport</keyword>
<dbReference type="AlphaFoldDB" id="A0A0S2ZNT5"/>
<dbReference type="EMBL" id="CP013331">
    <property type="protein sequence ID" value="ALQ40618.1"/>
    <property type="molecule type" value="Genomic_DNA"/>
</dbReference>
<dbReference type="KEGG" id="fhw:RN87_08770"/>
<dbReference type="Gene3D" id="3.90.76.10">
    <property type="entry name" value="Dipeptide-binding Protein, Domain 1"/>
    <property type="match status" value="1"/>
</dbReference>
<dbReference type="Gene3D" id="3.10.105.10">
    <property type="entry name" value="Dipeptide-binding Protein, Domain 3"/>
    <property type="match status" value="1"/>
</dbReference>
<evidence type="ECO:0000256" key="2">
    <source>
        <dbReference type="ARBA" id="ARBA00022448"/>
    </source>
</evidence>
<dbReference type="PANTHER" id="PTHR30290:SF9">
    <property type="entry name" value="OLIGOPEPTIDE-BINDING PROTEIN APPA"/>
    <property type="match status" value="1"/>
</dbReference>
<keyword evidence="3 4" id="KW-0732">Signal</keyword>
<evidence type="ECO:0000313" key="6">
    <source>
        <dbReference type="EMBL" id="ALQ40618.1"/>
    </source>
</evidence>
<proteinExistence type="inferred from homology"/>
<dbReference type="Pfam" id="PF00496">
    <property type="entry name" value="SBP_bac_5"/>
    <property type="match status" value="1"/>
</dbReference>
<dbReference type="InterPro" id="IPR000914">
    <property type="entry name" value="SBP_5_dom"/>
</dbReference>
<evidence type="ECO:0000256" key="1">
    <source>
        <dbReference type="ARBA" id="ARBA00005695"/>
    </source>
</evidence>
<dbReference type="Proteomes" id="UP000063275">
    <property type="component" value="Chromosome"/>
</dbReference>
<protein>
    <submittedName>
        <fullName evidence="6">Peptide ABC transporter substrate-binding protein</fullName>
    </submittedName>
</protein>
<dbReference type="SUPFAM" id="SSF53850">
    <property type="entry name" value="Periplasmic binding protein-like II"/>
    <property type="match status" value="1"/>
</dbReference>
<dbReference type="Gene3D" id="3.40.190.10">
    <property type="entry name" value="Periplasmic binding protein-like II"/>
    <property type="match status" value="1"/>
</dbReference>